<dbReference type="OrthoDB" id="19020at2"/>
<feature type="coiled-coil region" evidence="8">
    <location>
        <begin position="42"/>
        <end position="91"/>
    </location>
</feature>
<comment type="function">
    <text evidence="1">Needed for flagellar regrowth and assembly.</text>
</comment>
<keyword evidence="10" id="KW-0282">Flagellum</keyword>
<dbReference type="GO" id="GO:0015031">
    <property type="term" value="P:protein transport"/>
    <property type="evidence" value="ECO:0007669"/>
    <property type="project" value="UniProtKB-KW"/>
</dbReference>
<dbReference type="PANTHER" id="PTHR34982">
    <property type="entry name" value="YOP PROTEINS TRANSLOCATION PROTEIN L"/>
    <property type="match status" value="1"/>
</dbReference>
<keyword evidence="10" id="KW-0969">Cilium</keyword>
<dbReference type="GO" id="GO:0044781">
    <property type="term" value="P:bacterial-type flagellum organization"/>
    <property type="evidence" value="ECO:0007669"/>
    <property type="project" value="UniProtKB-KW"/>
</dbReference>
<dbReference type="Proteomes" id="UP000027936">
    <property type="component" value="Unassembled WGS sequence"/>
</dbReference>
<evidence type="ECO:0000256" key="8">
    <source>
        <dbReference type="SAM" id="Coils"/>
    </source>
</evidence>
<dbReference type="InterPro" id="IPR022524">
    <property type="entry name" value="FliH_Bacilli"/>
</dbReference>
<evidence type="ECO:0000256" key="7">
    <source>
        <dbReference type="NCBIfam" id="TIGR03825"/>
    </source>
</evidence>
<evidence type="ECO:0000256" key="6">
    <source>
        <dbReference type="ARBA" id="ARBA00023225"/>
    </source>
</evidence>
<evidence type="ECO:0000313" key="10">
    <source>
        <dbReference type="EMBL" id="KEF39877.1"/>
    </source>
</evidence>
<keyword evidence="10" id="KW-0966">Cell projection</keyword>
<dbReference type="AlphaFoldDB" id="A0A072NRL4"/>
<keyword evidence="3" id="KW-0813">Transport</keyword>
<dbReference type="GO" id="GO:0005829">
    <property type="term" value="C:cytosol"/>
    <property type="evidence" value="ECO:0007669"/>
    <property type="project" value="TreeGrafter"/>
</dbReference>
<dbReference type="RefSeq" id="WP_035193609.1">
    <property type="nucleotide sequence ID" value="NZ_JJRY01000002.1"/>
</dbReference>
<organism evidence="10 11">
    <name type="scientific">Schinkia azotoformans MEV2011</name>
    <dbReference type="NCBI Taxonomy" id="1348973"/>
    <lineage>
        <taxon>Bacteria</taxon>
        <taxon>Bacillati</taxon>
        <taxon>Bacillota</taxon>
        <taxon>Bacilli</taxon>
        <taxon>Bacillales</taxon>
        <taxon>Bacillaceae</taxon>
        <taxon>Calidifontibacillus/Schinkia group</taxon>
        <taxon>Schinkia</taxon>
    </lineage>
</organism>
<dbReference type="InterPro" id="IPR051472">
    <property type="entry name" value="T3SS_Stator/FliH"/>
</dbReference>
<proteinExistence type="inferred from homology"/>
<evidence type="ECO:0000259" key="9">
    <source>
        <dbReference type="Pfam" id="PF02108"/>
    </source>
</evidence>
<evidence type="ECO:0000256" key="1">
    <source>
        <dbReference type="ARBA" id="ARBA00003041"/>
    </source>
</evidence>
<name>A0A072NRL4_SCHAZ</name>
<comment type="similarity">
    <text evidence="2">Belongs to the FliH family.</text>
</comment>
<gene>
    <name evidence="10" type="ORF">M670_00901</name>
</gene>
<keyword evidence="8" id="KW-0175">Coiled coil</keyword>
<evidence type="ECO:0000313" key="11">
    <source>
        <dbReference type="Proteomes" id="UP000027936"/>
    </source>
</evidence>
<sequence>MSRVIKSPFTQTEEGKKRVIQLKPLSGERQYFEDSYNQSEEAEEKTVDLREIEAKADEIIRNAEKEAISILRDAENKLQEIMHQIEVEKQNWDIEKEHWIEIAKQDGYAEGFEVGRQEGVHEFKTLINTAKETVILSKQDYLKNVEQSETTVLHLGLKAAEKIIGFTLELNEDIFLNLVKQVVKEVKDHQDVQIHVHPKYYSLLISQKEEIKAYFNNPTTQIYIFPDDELKETDCIIESSFGRIDASIDSQLNELKLKLLQILEGEMEDENC</sequence>
<keyword evidence="5" id="KW-0653">Protein transport</keyword>
<evidence type="ECO:0000256" key="3">
    <source>
        <dbReference type="ARBA" id="ARBA00022448"/>
    </source>
</evidence>
<keyword evidence="4" id="KW-1005">Bacterial flagellum biogenesis</keyword>
<comment type="caution">
    <text evidence="10">The sequence shown here is derived from an EMBL/GenBank/DDBJ whole genome shotgun (WGS) entry which is preliminary data.</text>
</comment>
<evidence type="ECO:0000256" key="2">
    <source>
        <dbReference type="ARBA" id="ARBA00006602"/>
    </source>
</evidence>
<dbReference type="NCBIfam" id="TIGR03825">
    <property type="entry name" value="FliH_bacil"/>
    <property type="match status" value="1"/>
</dbReference>
<dbReference type="Pfam" id="PF02108">
    <property type="entry name" value="FliH"/>
    <property type="match status" value="1"/>
</dbReference>
<evidence type="ECO:0000256" key="5">
    <source>
        <dbReference type="ARBA" id="ARBA00022927"/>
    </source>
</evidence>
<dbReference type="EMBL" id="JJRY01000002">
    <property type="protein sequence ID" value="KEF39877.1"/>
    <property type="molecule type" value="Genomic_DNA"/>
</dbReference>
<reference evidence="10 11" key="1">
    <citation type="submission" date="2014-04" db="EMBL/GenBank/DDBJ databases">
        <title>Draft genome sequence of Bacillus azotoformans MEV2011, a (co-) denitrifying strain unable to grow in the presence of oxygen.</title>
        <authorList>
            <person name="Nielsen M."/>
            <person name="Schreiber L."/>
            <person name="Finster K."/>
            <person name="Schramm A."/>
        </authorList>
    </citation>
    <scope>NUCLEOTIDE SEQUENCE [LARGE SCALE GENOMIC DNA]</scope>
    <source>
        <strain evidence="10 11">MEV2011</strain>
    </source>
</reference>
<keyword evidence="6" id="KW-1006">Bacterial flagellum protein export</keyword>
<evidence type="ECO:0000256" key="4">
    <source>
        <dbReference type="ARBA" id="ARBA00022795"/>
    </source>
</evidence>
<protein>
    <recommendedName>
        <fullName evidence="7">Flagellar assembly protein FliH</fullName>
    </recommendedName>
</protein>
<dbReference type="PATRIC" id="fig|1348973.3.peg.874"/>
<accession>A0A072NRL4</accession>
<dbReference type="PANTHER" id="PTHR34982:SF1">
    <property type="entry name" value="FLAGELLAR ASSEMBLY PROTEIN FLIH"/>
    <property type="match status" value="1"/>
</dbReference>
<feature type="domain" description="Flagellar assembly protein FliH/Type III secretion system HrpE" evidence="9">
    <location>
        <begin position="142"/>
        <end position="255"/>
    </location>
</feature>
<dbReference type="InterPro" id="IPR018035">
    <property type="entry name" value="Flagellar_FliH/T3SS_HrpE"/>
</dbReference>